<name>A0AAV3QHC6_LITER</name>
<evidence type="ECO:0000313" key="2">
    <source>
        <dbReference type="Proteomes" id="UP001454036"/>
    </source>
</evidence>
<keyword evidence="2" id="KW-1185">Reference proteome</keyword>
<reference evidence="1 2" key="1">
    <citation type="submission" date="2024-01" db="EMBL/GenBank/DDBJ databases">
        <title>The complete chloroplast genome sequence of Lithospermum erythrorhizon: insights into the phylogenetic relationship among Boraginaceae species and the maternal lineages of purple gromwells.</title>
        <authorList>
            <person name="Okada T."/>
            <person name="Watanabe K."/>
        </authorList>
    </citation>
    <scope>NUCLEOTIDE SEQUENCE [LARGE SCALE GENOMIC DNA]</scope>
</reference>
<dbReference type="Pfam" id="PF14009">
    <property type="entry name" value="PADRE"/>
    <property type="match status" value="1"/>
</dbReference>
<dbReference type="PANTHER" id="PTHR33148">
    <property type="entry name" value="PLASTID MOVEMENT IMPAIRED PROTEIN-RELATED"/>
    <property type="match status" value="1"/>
</dbReference>
<dbReference type="Proteomes" id="UP001454036">
    <property type="component" value="Unassembled WGS sequence"/>
</dbReference>
<accession>A0AAV3QHC6</accession>
<evidence type="ECO:0000313" key="1">
    <source>
        <dbReference type="EMBL" id="GAA0163454.1"/>
    </source>
</evidence>
<sequence length="254" mass="28736">MGNSLGGRRSTKVMKVNGETMKFKKPMHAGEIVKNHPGHVLLDSEAVKHFGTRAKPLEAEQKLKPKRIYFLVELPKLPDERVPRKVHSGIHMSAKDRLESLMLSRRSASDLSYMKSSTHSIVLDESNEIVSGENGLTRIKMRLPRAELEKMMMQSRNQTEAVEKIMDHCMGNNKESSGNLHKQSHWKNDEGVDKVGIKSREVHQTSFSPLINANHMDMAISDAPLSSFSKGSRQYFLYALPKILPSRRMPSDFS</sequence>
<dbReference type="InterPro" id="IPR025322">
    <property type="entry name" value="PADRE_dom"/>
</dbReference>
<comment type="caution">
    <text evidence="1">The sequence shown here is derived from an EMBL/GenBank/DDBJ whole genome shotgun (WGS) entry which is preliminary data.</text>
</comment>
<dbReference type="EMBL" id="BAABME010037140">
    <property type="protein sequence ID" value="GAA0163454.1"/>
    <property type="molecule type" value="Genomic_DNA"/>
</dbReference>
<dbReference type="PANTHER" id="PTHR33148:SF3">
    <property type="entry name" value="DUF4228 DOMAIN PROTEIN"/>
    <property type="match status" value="1"/>
</dbReference>
<gene>
    <name evidence="1" type="ORF">LIER_43645</name>
</gene>
<proteinExistence type="predicted"/>
<dbReference type="AlphaFoldDB" id="A0AAV3QHC6"/>
<protein>
    <submittedName>
        <fullName evidence="1">Uncharacterized protein</fullName>
    </submittedName>
</protein>
<organism evidence="1 2">
    <name type="scientific">Lithospermum erythrorhizon</name>
    <name type="common">Purple gromwell</name>
    <name type="synonym">Lithospermum officinale var. erythrorhizon</name>
    <dbReference type="NCBI Taxonomy" id="34254"/>
    <lineage>
        <taxon>Eukaryota</taxon>
        <taxon>Viridiplantae</taxon>
        <taxon>Streptophyta</taxon>
        <taxon>Embryophyta</taxon>
        <taxon>Tracheophyta</taxon>
        <taxon>Spermatophyta</taxon>
        <taxon>Magnoliopsida</taxon>
        <taxon>eudicotyledons</taxon>
        <taxon>Gunneridae</taxon>
        <taxon>Pentapetalae</taxon>
        <taxon>asterids</taxon>
        <taxon>lamiids</taxon>
        <taxon>Boraginales</taxon>
        <taxon>Boraginaceae</taxon>
        <taxon>Boraginoideae</taxon>
        <taxon>Lithospermeae</taxon>
        <taxon>Lithospermum</taxon>
    </lineage>
</organism>